<dbReference type="Proteomes" id="UP000292209">
    <property type="component" value="Unassembled WGS sequence"/>
</dbReference>
<gene>
    <name evidence="2" type="ORF">BC751_2951</name>
</gene>
<dbReference type="GO" id="GO:0016740">
    <property type="term" value="F:transferase activity"/>
    <property type="evidence" value="ECO:0007669"/>
    <property type="project" value="UniProtKB-KW"/>
</dbReference>
<name>A0A4Q7PAY0_9BACT</name>
<feature type="region of interest" description="Disordered" evidence="1">
    <location>
        <begin position="460"/>
        <end position="480"/>
    </location>
</feature>
<evidence type="ECO:0000313" key="2">
    <source>
        <dbReference type="EMBL" id="RZS97345.1"/>
    </source>
</evidence>
<accession>A0A4Q7PAY0</accession>
<evidence type="ECO:0000256" key="1">
    <source>
        <dbReference type="SAM" id="MobiDB-lite"/>
    </source>
</evidence>
<dbReference type="Pfam" id="PF14307">
    <property type="entry name" value="Glyco_tran_WbsX"/>
    <property type="match status" value="1"/>
</dbReference>
<proteinExistence type="predicted"/>
<protein>
    <submittedName>
        <fullName evidence="2">Glycosyl transferase family WbsX</fullName>
    </submittedName>
</protein>
<dbReference type="EMBL" id="SGXG01000001">
    <property type="protein sequence ID" value="RZS97345.1"/>
    <property type="molecule type" value="Genomic_DNA"/>
</dbReference>
<dbReference type="PANTHER" id="PTHR41244">
    <property type="entry name" value="RHAMNAN SYNTHESIS F"/>
    <property type="match status" value="1"/>
</dbReference>
<organism evidence="2 3">
    <name type="scientific">Cecembia calidifontis</name>
    <dbReference type="NCBI Taxonomy" id="1187080"/>
    <lineage>
        <taxon>Bacteria</taxon>
        <taxon>Pseudomonadati</taxon>
        <taxon>Bacteroidota</taxon>
        <taxon>Cytophagia</taxon>
        <taxon>Cytophagales</taxon>
        <taxon>Cyclobacteriaceae</taxon>
        <taxon>Cecembia</taxon>
    </lineage>
</organism>
<keyword evidence="2" id="KW-0808">Transferase</keyword>
<comment type="caution">
    <text evidence="2">The sequence shown here is derived from an EMBL/GenBank/DDBJ whole genome shotgun (WGS) entry which is preliminary data.</text>
</comment>
<dbReference type="InterPro" id="IPR032719">
    <property type="entry name" value="WbsX"/>
</dbReference>
<feature type="region of interest" description="Disordered" evidence="1">
    <location>
        <begin position="28"/>
        <end position="47"/>
    </location>
</feature>
<dbReference type="RefSeq" id="WP_130276214.1">
    <property type="nucleotide sequence ID" value="NZ_SGXG01000001.1"/>
</dbReference>
<keyword evidence="3" id="KW-1185">Reference proteome</keyword>
<evidence type="ECO:0000313" key="3">
    <source>
        <dbReference type="Proteomes" id="UP000292209"/>
    </source>
</evidence>
<dbReference type="OrthoDB" id="9816424at2"/>
<sequence length="557" mass="64867">MKFFSTFLTLFIILSIDPGGCEEKIRALSSGDTNSSRSSQEKNPDEIPVYTEPEILDEAARVASNEAKDGQLIGVYFMPSWNISPDPNKDIDSFWACLMGREDCASIKNTAVWGPKGRIYNNRYPYEGPFLDRKPHSSLGGFYKRDDPNVAKKQLEYMKSYGIDFFAYDWFFGRHYYYHLYFGPQSTLYYPEGWRIDPKRDGRVAVPGLEEWNDQLTVLLKENEKLPPDKQMKWAINWCDDSDERWRLWLDVGSPESIRAGRNYEGEKPDKALYLQVHDKITQLWIDKYFKRTDYLKDADGRPIVYFYFPHDTEARASFYGITLKELLDRSKALAVKNGLKGIKFIAVTSGAMLPNEREFGMPTRWRANSIREPWRGGRYTDRMLFQDYVPRLKGMGFEGLTAYIYHNYMELQNRSYADMRRTYQAHWNRWSEFFKNDPNFEYQVPVAMGWDYRPAGGTWPQPTGFPSEPEKDRVHSNKASFKAKLEDARSLSEKYKSSNGNTVMICCWNEYLEGNHIEPSEGHGFDYLEAIKEVFMDRKMGFIPSPPTSVASSRNP</sequence>
<dbReference type="AlphaFoldDB" id="A0A4Q7PAY0"/>
<dbReference type="Gene3D" id="3.20.20.80">
    <property type="entry name" value="Glycosidases"/>
    <property type="match status" value="1"/>
</dbReference>
<dbReference type="PANTHER" id="PTHR41244:SF1">
    <property type="entry name" value="GLYCOSYLTRANSFERASE"/>
    <property type="match status" value="1"/>
</dbReference>
<reference evidence="2 3" key="1">
    <citation type="submission" date="2019-02" db="EMBL/GenBank/DDBJ databases">
        <title>Genomic Encyclopedia of Archaeal and Bacterial Type Strains, Phase II (KMG-II): from individual species to whole genera.</title>
        <authorList>
            <person name="Goeker M."/>
        </authorList>
    </citation>
    <scope>NUCLEOTIDE SEQUENCE [LARGE SCALE GENOMIC DNA]</scope>
    <source>
        <strain evidence="2 3">DSM 21411</strain>
    </source>
</reference>